<dbReference type="EMBL" id="CP001674">
    <property type="protein sequence ID" value="ACT51785.1"/>
    <property type="molecule type" value="Genomic_DNA"/>
</dbReference>
<reference evidence="2" key="1">
    <citation type="submission" date="2009-07" db="EMBL/GenBank/DDBJ databases">
        <title>Complete sequence of chromosome of Methylovorus sp. SIP3-4.</title>
        <authorList>
            <person name="Lucas S."/>
            <person name="Copeland A."/>
            <person name="Lapidus A."/>
            <person name="Glavina del Rio T."/>
            <person name="Tice H."/>
            <person name="Bruce D."/>
            <person name="Goodwin L."/>
            <person name="Pitluck S."/>
            <person name="Clum A."/>
            <person name="Larimer F."/>
            <person name="Land M."/>
            <person name="Hauser L."/>
            <person name="Kyrpides N."/>
            <person name="Mikhailova N."/>
            <person name="Kayluzhnaya M."/>
            <person name="Chistoserdova L."/>
        </authorList>
    </citation>
    <scope>NUCLEOTIDE SEQUENCE [LARGE SCALE GENOMIC DNA]</scope>
    <source>
        <strain evidence="2">SIP3-4</strain>
    </source>
</reference>
<keyword evidence="2" id="KW-1185">Reference proteome</keyword>
<reference evidence="1 2" key="2">
    <citation type="journal article" date="2011" name="J. Bacteriol.">
        <title>Genomes of three methylotrophs from a single niche uncover genetic and metabolic divergence of Methylophilaceae.</title>
        <authorList>
            <person name="Lapidus A."/>
            <person name="Clum A."/>
            <person name="Labutti K."/>
            <person name="Kaluzhnaya M.G."/>
            <person name="Lim S."/>
            <person name="Beck D.A."/>
            <person name="Glavina Del Rio T."/>
            <person name="Nolan M."/>
            <person name="Mavromatis K."/>
            <person name="Huntemann M."/>
            <person name="Lucas S."/>
            <person name="Lidstrom M.E."/>
            <person name="Ivanova N."/>
            <person name="Chistoserdova L."/>
        </authorList>
    </citation>
    <scope>NUCLEOTIDE SEQUENCE [LARGE SCALE GENOMIC DNA]</scope>
    <source>
        <strain evidence="1 2">SIP3-4</strain>
    </source>
</reference>
<gene>
    <name evidence="1" type="ordered locus">Msip34_2548</name>
</gene>
<accession>C6XB15</accession>
<dbReference type="AlphaFoldDB" id="C6XB15"/>
<evidence type="ECO:0000313" key="2">
    <source>
        <dbReference type="Proteomes" id="UP000002743"/>
    </source>
</evidence>
<organism evidence="1 2">
    <name type="scientific">Methylovorus glucosotrophus (strain SIP3-4)</name>
    <dbReference type="NCBI Taxonomy" id="582744"/>
    <lineage>
        <taxon>Bacteria</taxon>
        <taxon>Pseudomonadati</taxon>
        <taxon>Pseudomonadota</taxon>
        <taxon>Betaproteobacteria</taxon>
        <taxon>Nitrosomonadales</taxon>
        <taxon>Methylophilaceae</taxon>
        <taxon>Methylovorus</taxon>
    </lineage>
</organism>
<dbReference type="KEGG" id="mei:Msip34_2548"/>
<dbReference type="Proteomes" id="UP000002743">
    <property type="component" value="Chromosome"/>
</dbReference>
<dbReference type="STRING" id="582744.Msip34_2548"/>
<dbReference type="HOGENOM" id="CLU_3185754_0_0_4"/>
<name>C6XB15_METGS</name>
<sequence>MQHAATYSLHLDHVIHITLDHVDPKSYFIWLTPSNLRFVTVLRFKP</sequence>
<proteinExistence type="predicted"/>
<protein>
    <submittedName>
        <fullName evidence="1">Uncharacterized protein</fullName>
    </submittedName>
</protein>
<evidence type="ECO:0000313" key="1">
    <source>
        <dbReference type="EMBL" id="ACT51785.1"/>
    </source>
</evidence>